<evidence type="ECO:0000256" key="2">
    <source>
        <dbReference type="ARBA" id="ARBA00006247"/>
    </source>
</evidence>
<dbReference type="Gene3D" id="3.40.630.10">
    <property type="entry name" value="Zn peptidases"/>
    <property type="match status" value="2"/>
</dbReference>
<evidence type="ECO:0000256" key="3">
    <source>
        <dbReference type="ARBA" id="ARBA00022723"/>
    </source>
</evidence>
<dbReference type="STRING" id="1380566.A0A179FCE8"/>
<feature type="domain" description="Peptidase M20 dimerisation" evidence="6">
    <location>
        <begin position="195"/>
        <end position="320"/>
    </location>
</feature>
<evidence type="ECO:0000256" key="1">
    <source>
        <dbReference type="ARBA" id="ARBA00001947"/>
    </source>
</evidence>
<evidence type="ECO:0000256" key="5">
    <source>
        <dbReference type="ARBA" id="ARBA00022833"/>
    </source>
</evidence>
<dbReference type="GO" id="GO:0046872">
    <property type="term" value="F:metal ion binding"/>
    <property type="evidence" value="ECO:0007669"/>
    <property type="project" value="UniProtKB-KW"/>
</dbReference>
<comment type="caution">
    <text evidence="7">The sequence shown here is derived from an EMBL/GenBank/DDBJ whole genome shotgun (WGS) entry which is preliminary data.</text>
</comment>
<sequence length="425" mass="44530">MAEATRTSLLAQIDNDQKDLVQATQLLVQAGSPNPPGDVSKAAQAAVGLIHQAIPSAIVTTHETAPGIVNVVAVIQGNGGPGKRLVFNGHLDTYPFGDESKWTHGPLSGTLSDDGKRLYGRGSSDMKGGIAAAIIACRALEAHKDSWAGEIVIALAGDEETMGTLGSGFLLDNVDAVKCDAMICPDAGSPLVVRVGEKGLIWVEISASGVPAHGAHVHKGVNGIERLLVALQLLKGLEKLPPNAPKEVDEVIAAAKGVSEPLGGIGEQDTLQRLTVNIGTISGGTSPNLVPDEAHAAADIRLPMGISTDEVIEQLHSALDPLEGVSFKVTRQYEPSWTSPSEDIVRYSLEAARFVVSPQAMPNMRVGASDSRLFRQKGIPTVVVGLTPYNMGGPDEYIATDELAQVAKIHALSAWQFLQPSGEAE</sequence>
<proteinExistence type="inferred from homology"/>
<dbReference type="InterPro" id="IPR011650">
    <property type="entry name" value="Peptidase_M20_dimer"/>
</dbReference>
<dbReference type="OrthoDB" id="10059875at2759"/>
<comment type="similarity">
    <text evidence="2">Belongs to the peptidase M20A family.</text>
</comment>
<dbReference type="RefSeq" id="XP_018140531.1">
    <property type="nucleotide sequence ID" value="XM_018287501.1"/>
</dbReference>
<evidence type="ECO:0000313" key="8">
    <source>
        <dbReference type="Proteomes" id="UP000078397"/>
    </source>
</evidence>
<dbReference type="SUPFAM" id="SSF55031">
    <property type="entry name" value="Bacterial exopeptidase dimerisation domain"/>
    <property type="match status" value="1"/>
</dbReference>
<dbReference type="InterPro" id="IPR001261">
    <property type="entry name" value="ArgE/DapE_CS"/>
</dbReference>
<dbReference type="Gene3D" id="3.30.70.360">
    <property type="match status" value="1"/>
</dbReference>
<reference evidence="7 8" key="1">
    <citation type="journal article" date="2016" name="PLoS Pathog.">
        <title>Biosynthesis of antibiotic leucinostatins in bio-control fungus Purpureocillium lilacinum and their inhibition on phytophthora revealed by genome mining.</title>
        <authorList>
            <person name="Wang G."/>
            <person name="Liu Z."/>
            <person name="Lin R."/>
            <person name="Li E."/>
            <person name="Mao Z."/>
            <person name="Ling J."/>
            <person name="Yang Y."/>
            <person name="Yin W.B."/>
            <person name="Xie B."/>
        </authorList>
    </citation>
    <scope>NUCLEOTIDE SEQUENCE [LARGE SCALE GENOMIC DNA]</scope>
    <source>
        <strain evidence="7">170</strain>
    </source>
</reference>
<dbReference type="KEGG" id="pchm:VFPPC_08870"/>
<evidence type="ECO:0000256" key="4">
    <source>
        <dbReference type="ARBA" id="ARBA00022801"/>
    </source>
</evidence>
<name>A0A179FCE8_METCM</name>
<dbReference type="Pfam" id="PF01546">
    <property type="entry name" value="Peptidase_M20"/>
    <property type="match status" value="1"/>
</dbReference>
<dbReference type="PANTHER" id="PTHR43808">
    <property type="entry name" value="ACETYLORNITHINE DEACETYLASE"/>
    <property type="match status" value="1"/>
</dbReference>
<dbReference type="InterPro" id="IPR036264">
    <property type="entry name" value="Bact_exopeptidase_dim_dom"/>
</dbReference>
<dbReference type="AlphaFoldDB" id="A0A179FCE8"/>
<evidence type="ECO:0000259" key="6">
    <source>
        <dbReference type="Pfam" id="PF07687"/>
    </source>
</evidence>
<keyword evidence="4" id="KW-0378">Hydrolase</keyword>
<dbReference type="PANTHER" id="PTHR43808:SF32">
    <property type="entry name" value="ARGE_DAPE-RELATED DEACYLASE"/>
    <property type="match status" value="1"/>
</dbReference>
<dbReference type="SUPFAM" id="SSF53187">
    <property type="entry name" value="Zn-dependent exopeptidases"/>
    <property type="match status" value="1"/>
</dbReference>
<accession>A0A179FCE8</accession>
<keyword evidence="8" id="KW-1185">Reference proteome</keyword>
<comment type="cofactor">
    <cofactor evidence="1">
        <name>Zn(2+)</name>
        <dbReference type="ChEBI" id="CHEBI:29105"/>
    </cofactor>
</comment>
<evidence type="ECO:0000313" key="7">
    <source>
        <dbReference type="EMBL" id="OAQ62951.1"/>
    </source>
</evidence>
<organism evidence="7 8">
    <name type="scientific">Pochonia chlamydosporia 170</name>
    <dbReference type="NCBI Taxonomy" id="1380566"/>
    <lineage>
        <taxon>Eukaryota</taxon>
        <taxon>Fungi</taxon>
        <taxon>Dikarya</taxon>
        <taxon>Ascomycota</taxon>
        <taxon>Pezizomycotina</taxon>
        <taxon>Sordariomycetes</taxon>
        <taxon>Hypocreomycetidae</taxon>
        <taxon>Hypocreales</taxon>
        <taxon>Clavicipitaceae</taxon>
        <taxon>Pochonia</taxon>
    </lineage>
</organism>
<keyword evidence="3" id="KW-0479">Metal-binding</keyword>
<dbReference type="GO" id="GO:0016787">
    <property type="term" value="F:hydrolase activity"/>
    <property type="evidence" value="ECO:0007669"/>
    <property type="project" value="UniProtKB-KW"/>
</dbReference>
<dbReference type="Pfam" id="PF07687">
    <property type="entry name" value="M20_dimer"/>
    <property type="match status" value="1"/>
</dbReference>
<dbReference type="PROSITE" id="PS00759">
    <property type="entry name" value="ARGE_DAPE_CPG2_2"/>
    <property type="match status" value="1"/>
</dbReference>
<dbReference type="GeneID" id="28851495"/>
<dbReference type="EMBL" id="LSBJ02000006">
    <property type="protein sequence ID" value="OAQ62951.1"/>
    <property type="molecule type" value="Genomic_DNA"/>
</dbReference>
<gene>
    <name evidence="7" type="ORF">VFPPC_08870</name>
</gene>
<keyword evidence="5" id="KW-0862">Zinc</keyword>
<dbReference type="InterPro" id="IPR050072">
    <property type="entry name" value="Peptidase_M20A"/>
</dbReference>
<dbReference type="Proteomes" id="UP000078397">
    <property type="component" value="Unassembled WGS sequence"/>
</dbReference>
<dbReference type="InterPro" id="IPR002933">
    <property type="entry name" value="Peptidase_M20"/>
</dbReference>
<protein>
    <submittedName>
        <fullName evidence="7">Peptidase protein</fullName>
    </submittedName>
</protein>